<accession>E9GWZ0</accession>
<protein>
    <submittedName>
        <fullName evidence="1">Uncharacterized protein</fullName>
    </submittedName>
</protein>
<dbReference type="InParanoid" id="E9GWZ0"/>
<proteinExistence type="predicted"/>
<dbReference type="HOGENOM" id="CLU_2225856_0_0_1"/>
<keyword evidence="2" id="KW-1185">Reference proteome</keyword>
<dbReference type="AlphaFoldDB" id="E9GWZ0"/>
<reference evidence="1 2" key="1">
    <citation type="journal article" date="2011" name="Science">
        <title>The ecoresponsive genome of Daphnia pulex.</title>
        <authorList>
            <person name="Colbourne J.K."/>
            <person name="Pfrender M.E."/>
            <person name="Gilbert D."/>
            <person name="Thomas W.K."/>
            <person name="Tucker A."/>
            <person name="Oakley T.H."/>
            <person name="Tokishita S."/>
            <person name="Aerts A."/>
            <person name="Arnold G.J."/>
            <person name="Basu M.K."/>
            <person name="Bauer D.J."/>
            <person name="Caceres C.E."/>
            <person name="Carmel L."/>
            <person name="Casola C."/>
            <person name="Choi J.H."/>
            <person name="Detter J.C."/>
            <person name="Dong Q."/>
            <person name="Dusheyko S."/>
            <person name="Eads B.D."/>
            <person name="Frohlich T."/>
            <person name="Geiler-Samerotte K.A."/>
            <person name="Gerlach D."/>
            <person name="Hatcher P."/>
            <person name="Jogdeo S."/>
            <person name="Krijgsveld J."/>
            <person name="Kriventseva E.V."/>
            <person name="Kultz D."/>
            <person name="Laforsch C."/>
            <person name="Lindquist E."/>
            <person name="Lopez J."/>
            <person name="Manak J.R."/>
            <person name="Muller J."/>
            <person name="Pangilinan J."/>
            <person name="Patwardhan R.P."/>
            <person name="Pitluck S."/>
            <person name="Pritham E.J."/>
            <person name="Rechtsteiner A."/>
            <person name="Rho M."/>
            <person name="Rogozin I.B."/>
            <person name="Sakarya O."/>
            <person name="Salamov A."/>
            <person name="Schaack S."/>
            <person name="Shapiro H."/>
            <person name="Shiga Y."/>
            <person name="Skalitzky C."/>
            <person name="Smith Z."/>
            <person name="Souvorov A."/>
            <person name="Sung W."/>
            <person name="Tang Z."/>
            <person name="Tsuchiya D."/>
            <person name="Tu H."/>
            <person name="Vos H."/>
            <person name="Wang M."/>
            <person name="Wolf Y.I."/>
            <person name="Yamagata H."/>
            <person name="Yamada T."/>
            <person name="Ye Y."/>
            <person name="Shaw J.R."/>
            <person name="Andrews J."/>
            <person name="Crease T.J."/>
            <person name="Tang H."/>
            <person name="Lucas S.M."/>
            <person name="Robertson H.M."/>
            <person name="Bork P."/>
            <person name="Koonin E.V."/>
            <person name="Zdobnov E.M."/>
            <person name="Grigoriev I.V."/>
            <person name="Lynch M."/>
            <person name="Boore J.L."/>
        </authorList>
    </citation>
    <scope>NUCLEOTIDE SEQUENCE [LARGE SCALE GENOMIC DNA]</scope>
</reference>
<name>E9GWZ0_DAPPU</name>
<dbReference type="Proteomes" id="UP000000305">
    <property type="component" value="Unassembled WGS sequence"/>
</dbReference>
<evidence type="ECO:0000313" key="2">
    <source>
        <dbReference type="Proteomes" id="UP000000305"/>
    </source>
</evidence>
<evidence type="ECO:0000313" key="1">
    <source>
        <dbReference type="EMBL" id="EFX76029.1"/>
    </source>
</evidence>
<dbReference type="KEGG" id="dpx:DAPPUDRAFT_107391"/>
<gene>
    <name evidence="1" type="ORF">DAPPUDRAFT_107391</name>
</gene>
<organism evidence="1 2">
    <name type="scientific">Daphnia pulex</name>
    <name type="common">Water flea</name>
    <dbReference type="NCBI Taxonomy" id="6669"/>
    <lineage>
        <taxon>Eukaryota</taxon>
        <taxon>Metazoa</taxon>
        <taxon>Ecdysozoa</taxon>
        <taxon>Arthropoda</taxon>
        <taxon>Crustacea</taxon>
        <taxon>Branchiopoda</taxon>
        <taxon>Diplostraca</taxon>
        <taxon>Cladocera</taxon>
        <taxon>Anomopoda</taxon>
        <taxon>Daphniidae</taxon>
        <taxon>Daphnia</taxon>
    </lineage>
</organism>
<sequence>MHNQARRLTKESATFVIQMEKKLAMLKNAVGSNMMKRNFDEKNHHELLFGFLSKCAGTSCNLDTVKHPKDYQSSFSVYVDSSITYSIQYWSYQRNMSCFAASTVLL</sequence>
<dbReference type="EMBL" id="GL732571">
    <property type="protein sequence ID" value="EFX76029.1"/>
    <property type="molecule type" value="Genomic_DNA"/>
</dbReference>